<dbReference type="Gene3D" id="3.40.47.10">
    <property type="match status" value="2"/>
</dbReference>
<dbReference type="InterPro" id="IPR016039">
    <property type="entry name" value="Thiolase-like"/>
</dbReference>
<proteinExistence type="predicted"/>
<dbReference type="EMBL" id="CP065959">
    <property type="protein sequence ID" value="QQC93128.1"/>
    <property type="molecule type" value="Genomic_DNA"/>
</dbReference>
<keyword evidence="1" id="KW-0808">Transferase</keyword>
<reference evidence="3 4" key="1">
    <citation type="submission" date="2020-12" db="EMBL/GenBank/DDBJ databases">
        <title>Identification and biosynthesis of polyene macrolides produced by Streptomyces alfalfae Men-myco-93-63.</title>
        <authorList>
            <person name="Liu D."/>
            <person name="Li Y."/>
            <person name="Liu L."/>
            <person name="Han X."/>
            <person name="Shen F."/>
        </authorList>
    </citation>
    <scope>NUCLEOTIDE SEQUENCE [LARGE SCALE GENOMIC DNA]</scope>
    <source>
        <strain evidence="3 4">Men-myco-93-63</strain>
    </source>
</reference>
<evidence type="ECO:0000313" key="4">
    <source>
        <dbReference type="Proteomes" id="UP000596130"/>
    </source>
</evidence>
<dbReference type="Proteomes" id="UP000596130">
    <property type="component" value="Chromosome"/>
</dbReference>
<dbReference type="SUPFAM" id="SSF53901">
    <property type="entry name" value="Thiolase-like"/>
    <property type="match status" value="1"/>
</dbReference>
<feature type="domain" description="Beta-ketoacyl-[acyl-carrier-protein] synthase III C-terminal" evidence="2">
    <location>
        <begin position="242"/>
        <end position="330"/>
    </location>
</feature>
<gene>
    <name evidence="3" type="ORF">I8755_35920</name>
</gene>
<dbReference type="AlphaFoldDB" id="A0A7T4PMQ7"/>
<dbReference type="Pfam" id="PF08541">
    <property type="entry name" value="ACP_syn_III_C"/>
    <property type="match status" value="1"/>
</dbReference>
<name>A0A7T4PMQ7_9ACTN</name>
<evidence type="ECO:0000313" key="3">
    <source>
        <dbReference type="EMBL" id="QQC93128.1"/>
    </source>
</evidence>
<dbReference type="InterPro" id="IPR013747">
    <property type="entry name" value="ACP_syn_III_C"/>
</dbReference>
<evidence type="ECO:0000256" key="1">
    <source>
        <dbReference type="ARBA" id="ARBA00022679"/>
    </source>
</evidence>
<dbReference type="GO" id="GO:0016747">
    <property type="term" value="F:acyltransferase activity, transferring groups other than amino-acyl groups"/>
    <property type="evidence" value="ECO:0007669"/>
    <property type="project" value="UniProtKB-ARBA"/>
</dbReference>
<evidence type="ECO:0000259" key="2">
    <source>
        <dbReference type="Pfam" id="PF08541"/>
    </source>
</evidence>
<accession>A0A7T4PMQ7</accession>
<protein>
    <submittedName>
        <fullName evidence="3">3-oxoacyl-ACP synthase</fullName>
    </submittedName>
</protein>
<organism evidence="3 4">
    <name type="scientific">Streptomyces alfalfae</name>
    <dbReference type="NCBI Taxonomy" id="1642299"/>
    <lineage>
        <taxon>Bacteria</taxon>
        <taxon>Bacillati</taxon>
        <taxon>Actinomycetota</taxon>
        <taxon>Actinomycetes</taxon>
        <taxon>Kitasatosporales</taxon>
        <taxon>Streptomycetaceae</taxon>
        <taxon>Streptomyces</taxon>
    </lineage>
</organism>
<dbReference type="RefSeq" id="WP_198504661.1">
    <property type="nucleotide sequence ID" value="NZ_CP065959.1"/>
</dbReference>
<sequence>MTTAAEGAGTADAGIGIGAIHCLLPDERVAVADLPELARLTDEELKFAEQAGIKSVGVFPDTEPTELAARACRELLAAHPGAPDLMLHIGSRAPDVLIGSDSGKIAHLAGLTGTFPFTVDGLGCAGSSAAWALGRDLLIGDPSRHSVLLTYGSRPTAADRVRRPVTVIGDGAFAMTLVRGGRPLLKAHRMETDSSFHDLFKVEYKNSPWSQWREVCDDNDRYSFELAMHSRTRLGKLVDQVLTDAGIGKDDVAATLMQNVTSSAFDFYKATLGLSIHPVCATHLAELGHLGPMDVVLNLDRLLATGEVGRGQYVLVLSNSPVAAWTVTLWEV</sequence>